<organism evidence="3 4">
    <name type="scientific">Edhazardia aedis (strain USNM 41457)</name>
    <name type="common">Microsporidian parasite</name>
    <dbReference type="NCBI Taxonomy" id="1003232"/>
    <lineage>
        <taxon>Eukaryota</taxon>
        <taxon>Fungi</taxon>
        <taxon>Fungi incertae sedis</taxon>
        <taxon>Microsporidia</taxon>
        <taxon>Edhazardia</taxon>
    </lineage>
</organism>
<dbReference type="InterPro" id="IPR003034">
    <property type="entry name" value="SAP_dom"/>
</dbReference>
<dbReference type="EMBL" id="AFBI03000029">
    <property type="protein sequence ID" value="EJW03867.1"/>
    <property type="molecule type" value="Genomic_DNA"/>
</dbReference>
<reference evidence="3 4" key="1">
    <citation type="submission" date="2011-08" db="EMBL/GenBank/DDBJ databases">
        <authorList>
            <person name="Liu Z.J."/>
            <person name="Shi F.L."/>
            <person name="Lu J.Q."/>
            <person name="Li M."/>
            <person name="Wang Z.L."/>
        </authorList>
    </citation>
    <scope>NUCLEOTIDE SEQUENCE [LARGE SCALE GENOMIC DNA]</scope>
    <source>
        <strain evidence="3 4">USNM 41457</strain>
    </source>
</reference>
<feature type="domain" description="SAP" evidence="2">
    <location>
        <begin position="724"/>
        <end position="758"/>
    </location>
</feature>
<proteinExistence type="predicted"/>
<name>J9DRA2_EDHAE</name>
<dbReference type="Pfam" id="PF02037">
    <property type="entry name" value="SAP"/>
    <property type="match status" value="1"/>
</dbReference>
<evidence type="ECO:0000259" key="2">
    <source>
        <dbReference type="PROSITE" id="PS50800"/>
    </source>
</evidence>
<feature type="region of interest" description="Disordered" evidence="1">
    <location>
        <begin position="769"/>
        <end position="806"/>
    </location>
</feature>
<feature type="compositionally biased region" description="Basic and acidic residues" evidence="1">
    <location>
        <begin position="769"/>
        <end position="789"/>
    </location>
</feature>
<protein>
    <recommendedName>
        <fullName evidence="2">SAP domain-containing protein</fullName>
    </recommendedName>
</protein>
<reference evidence="4" key="2">
    <citation type="submission" date="2015-07" db="EMBL/GenBank/DDBJ databases">
        <title>Contrasting host-pathogen interactions and genome evolution in two generalist and specialist microsporidian pathogens of mosquitoes.</title>
        <authorList>
            <consortium name="The Broad Institute Genomics Platform"/>
            <consortium name="The Broad Institute Genome Sequencing Center for Infectious Disease"/>
            <person name="Cuomo C.A."/>
            <person name="Sanscrainte N.D."/>
            <person name="Goldberg J.M."/>
            <person name="Heiman D."/>
            <person name="Young S."/>
            <person name="Zeng Q."/>
            <person name="Becnel J.J."/>
            <person name="Birren B.W."/>
        </authorList>
    </citation>
    <scope>NUCLEOTIDE SEQUENCE [LARGE SCALE GENOMIC DNA]</scope>
    <source>
        <strain evidence="4">USNM 41457</strain>
    </source>
</reference>
<accession>J9DRA2</accession>
<dbReference type="PROSITE" id="PS50800">
    <property type="entry name" value="SAP"/>
    <property type="match status" value="1"/>
</dbReference>
<sequence>MQSRPNNTLYDDQYRKNDEIELPARGRPKKRINSDQRYGNASKDKCVRYVDDMRGRFSSTQFRGEFTHGGNFQETQSVHGVMDLDAKHVFNSGKEISRNINFNSDGEHFTSNAFPKSGMESEATLDDIFNISESNTKDGLLKGMTMDNENMSDMNMFFSDTDFGCTMGGGLLDQSNVDYSYNQEMSNCGNLKGGLENVSAGKPFHISGNADSTFYDSKMCDISSNDSLSSLSSVGMLDNQRKIGDCGNLSYQQYMNISPTNLHSNNKNNMCNISNINYSNINTIGGNININNSNSNSNGNININNTNGIKGITENIVKNRYTNNGMSNSSILLNNNILRTKSNTDSHTNILQSSKPTQNTASFKERMDSNLNPNGRNAPNNAYNPDNSIKRGFYMNDLNGNTSPRSNFSYNNINNMNHFSNTSNTSINSINHGNMNISSTHNGINNMNSMVGNRSGNVAIHGENKSQGIASSSMFVSNNPRISNINNNTMYNANIMNNTINGNSMGNINMANINNGNINNVNNMGNLSNIGNMNNMNSTYINNAIPQNSIQNAIQRGTQNIHNMQNMQNLQSQEMYNTGYTQFPQQSYSQNQLENPQLQHRGTMHPSTLPNDYFMAGNPWLNRKKRKGNPLLWQFMQQNKDFHPGLVHPSKYSSVEYVQGIDKSQKMFIGCVKRQQTFPDKNVPNYTVLPLFLNSTSYFEGHMQTQEFEKISRIFLDKTRNLDYENITVQQLKTLMKEFGLNHTGKKIDLIDRVKVSIQTIKRKLNERGKCKEESDLTQKNVYDEDSKDIGSGNAKKNKDNDVDNGLNDQNQFDFLFF</sequence>
<dbReference type="AlphaFoldDB" id="J9DRA2"/>
<dbReference type="SUPFAM" id="SSF68906">
    <property type="entry name" value="SAP domain"/>
    <property type="match status" value="1"/>
</dbReference>
<comment type="caution">
    <text evidence="3">The sequence shown here is derived from an EMBL/GenBank/DDBJ whole genome shotgun (WGS) entry which is preliminary data.</text>
</comment>
<evidence type="ECO:0000313" key="4">
    <source>
        <dbReference type="Proteomes" id="UP000003163"/>
    </source>
</evidence>
<dbReference type="VEuPathDB" id="MicrosporidiaDB:EDEG_01838"/>
<keyword evidence="4" id="KW-1185">Reference proteome</keyword>
<dbReference type="OrthoDB" id="445357at2759"/>
<feature type="compositionally biased region" description="Polar residues" evidence="1">
    <location>
        <begin position="346"/>
        <end position="362"/>
    </location>
</feature>
<dbReference type="Gene3D" id="1.10.720.30">
    <property type="entry name" value="SAP domain"/>
    <property type="match status" value="1"/>
</dbReference>
<dbReference type="HOGENOM" id="CLU_345463_0_0_1"/>
<dbReference type="Proteomes" id="UP000003163">
    <property type="component" value="Unassembled WGS sequence"/>
</dbReference>
<evidence type="ECO:0000256" key="1">
    <source>
        <dbReference type="SAM" id="MobiDB-lite"/>
    </source>
</evidence>
<dbReference type="InParanoid" id="J9DRA2"/>
<dbReference type="InterPro" id="IPR036361">
    <property type="entry name" value="SAP_dom_sf"/>
</dbReference>
<feature type="compositionally biased region" description="Low complexity" evidence="1">
    <location>
        <begin position="370"/>
        <end position="383"/>
    </location>
</feature>
<feature type="region of interest" description="Disordered" evidence="1">
    <location>
        <begin position="346"/>
        <end position="383"/>
    </location>
</feature>
<evidence type="ECO:0000313" key="3">
    <source>
        <dbReference type="EMBL" id="EJW03867.1"/>
    </source>
</evidence>
<gene>
    <name evidence="3" type="ORF">EDEG_01838</name>
</gene>